<proteinExistence type="predicted"/>
<dbReference type="KEGG" id="alti:ALE3EI_2529"/>
<evidence type="ECO:0000313" key="1">
    <source>
        <dbReference type="EMBL" id="QNJ99063.1"/>
    </source>
</evidence>
<accession>A0A7G8PXJ7</accession>
<dbReference type="EMBL" id="CP052909">
    <property type="protein sequence ID" value="QNJ99063.1"/>
    <property type="molecule type" value="Genomic_DNA"/>
</dbReference>
<keyword evidence="2" id="KW-1185">Reference proteome</keyword>
<dbReference type="AlphaFoldDB" id="A0A7G8PXJ7"/>
<protein>
    <submittedName>
        <fullName evidence="1">Uncharacterized protein</fullName>
    </submittedName>
</protein>
<name>A0A7G8PXJ7_9FLAO</name>
<gene>
    <name evidence="1" type="ORF">ALE3EI_2529</name>
</gene>
<sequence>MQFTQPHDYYLHRIDVQALSAISVLVIHKITELKLYLIVGEYDLSYVNGMY</sequence>
<evidence type="ECO:0000313" key="2">
    <source>
        <dbReference type="Proteomes" id="UP000515514"/>
    </source>
</evidence>
<dbReference type="Proteomes" id="UP000515514">
    <property type="component" value="Chromosome"/>
</dbReference>
<reference evidence="1 2" key="1">
    <citation type="submission" date="2020-04" db="EMBL/GenBank/DDBJ databases">
        <title>Genome sequence of Altibacter aquimarinus strain ALE3EI.</title>
        <authorList>
            <person name="Oh H.-M."/>
            <person name="Jang D."/>
        </authorList>
    </citation>
    <scope>NUCLEOTIDE SEQUENCE [LARGE SCALE GENOMIC DNA]</scope>
    <source>
        <strain evidence="1 2">ALE3EI</strain>
    </source>
</reference>
<organism evidence="1 2">
    <name type="scientific">Constantimarinum furrinae</name>
    <dbReference type="NCBI Taxonomy" id="2562285"/>
    <lineage>
        <taxon>Bacteria</taxon>
        <taxon>Pseudomonadati</taxon>
        <taxon>Bacteroidota</taxon>
        <taxon>Flavobacteriia</taxon>
        <taxon>Flavobacteriales</taxon>
        <taxon>Flavobacteriaceae</taxon>
        <taxon>Altibacter/Constantimarinum group</taxon>
        <taxon>Constantimarinum</taxon>
    </lineage>
</organism>